<sequence length="216" mass="23438">MKKAFSDKLMLISSLSRPLLRRSAPLAAASREAQLSPNAFNEVVPKCRSKTPDLNGIDPRRPPLRSETIPVTIDGAPAALSIGWGKEMEIPGQLIIRTVIAPPTPLAGRKSIREEIEIGVNSKSSPVKTITKETRKFGLLLVRLRGALRGAWAQLSPNTFNEVGSAAARHPICGIDPRQPPLRSGNYSPNYRWGARGPFRSFPADGEGNGKFIVSL</sequence>
<name>A0AAV4MNI8_CAEEX</name>
<dbReference type="EMBL" id="BPLR01002458">
    <property type="protein sequence ID" value="GIX73933.1"/>
    <property type="molecule type" value="Genomic_DNA"/>
</dbReference>
<evidence type="ECO:0000313" key="2">
    <source>
        <dbReference type="Proteomes" id="UP001054945"/>
    </source>
</evidence>
<proteinExistence type="predicted"/>
<comment type="caution">
    <text evidence="1">The sequence shown here is derived from an EMBL/GenBank/DDBJ whole genome shotgun (WGS) entry which is preliminary data.</text>
</comment>
<dbReference type="AlphaFoldDB" id="A0AAV4MNI8"/>
<evidence type="ECO:0000313" key="1">
    <source>
        <dbReference type="EMBL" id="GIX73933.1"/>
    </source>
</evidence>
<dbReference type="Proteomes" id="UP001054945">
    <property type="component" value="Unassembled WGS sequence"/>
</dbReference>
<protein>
    <submittedName>
        <fullName evidence="1">Uncharacterized protein</fullName>
    </submittedName>
</protein>
<keyword evidence="2" id="KW-1185">Reference proteome</keyword>
<gene>
    <name evidence="1" type="ORF">CEXT_522571</name>
</gene>
<organism evidence="1 2">
    <name type="scientific">Caerostris extrusa</name>
    <name type="common">Bark spider</name>
    <name type="synonym">Caerostris bankana</name>
    <dbReference type="NCBI Taxonomy" id="172846"/>
    <lineage>
        <taxon>Eukaryota</taxon>
        <taxon>Metazoa</taxon>
        <taxon>Ecdysozoa</taxon>
        <taxon>Arthropoda</taxon>
        <taxon>Chelicerata</taxon>
        <taxon>Arachnida</taxon>
        <taxon>Araneae</taxon>
        <taxon>Araneomorphae</taxon>
        <taxon>Entelegynae</taxon>
        <taxon>Araneoidea</taxon>
        <taxon>Araneidae</taxon>
        <taxon>Caerostris</taxon>
    </lineage>
</organism>
<reference evidence="1 2" key="1">
    <citation type="submission" date="2021-06" db="EMBL/GenBank/DDBJ databases">
        <title>Caerostris extrusa draft genome.</title>
        <authorList>
            <person name="Kono N."/>
            <person name="Arakawa K."/>
        </authorList>
    </citation>
    <scope>NUCLEOTIDE SEQUENCE [LARGE SCALE GENOMIC DNA]</scope>
</reference>
<accession>A0AAV4MNI8</accession>